<evidence type="ECO:0000259" key="3">
    <source>
        <dbReference type="Pfam" id="PF01551"/>
    </source>
</evidence>
<dbReference type="CDD" id="cd12797">
    <property type="entry name" value="M23_peptidase"/>
    <property type="match status" value="1"/>
</dbReference>
<gene>
    <name evidence="4" type="ORF">EV664_11357</name>
</gene>
<evidence type="ECO:0000256" key="1">
    <source>
        <dbReference type="SAM" id="MobiDB-lite"/>
    </source>
</evidence>
<dbReference type="PANTHER" id="PTHR21666:SF285">
    <property type="entry name" value="M23 FAMILY METALLOPEPTIDASE"/>
    <property type="match status" value="1"/>
</dbReference>
<dbReference type="GO" id="GO:0004222">
    <property type="term" value="F:metalloendopeptidase activity"/>
    <property type="evidence" value="ECO:0007669"/>
    <property type="project" value="TreeGrafter"/>
</dbReference>
<evidence type="ECO:0000256" key="2">
    <source>
        <dbReference type="SAM" id="SignalP"/>
    </source>
</evidence>
<organism evidence="4 5">
    <name type="scientific">Stakelama pacifica</name>
    <dbReference type="NCBI Taxonomy" id="517720"/>
    <lineage>
        <taxon>Bacteria</taxon>
        <taxon>Pseudomonadati</taxon>
        <taxon>Pseudomonadota</taxon>
        <taxon>Alphaproteobacteria</taxon>
        <taxon>Sphingomonadales</taxon>
        <taxon>Sphingomonadaceae</taxon>
        <taxon>Stakelama</taxon>
    </lineage>
</organism>
<feature type="domain" description="M23ase beta-sheet core" evidence="3">
    <location>
        <begin position="202"/>
        <end position="298"/>
    </location>
</feature>
<dbReference type="InterPro" id="IPR050570">
    <property type="entry name" value="Cell_wall_metabolism_enzyme"/>
</dbReference>
<comment type="caution">
    <text evidence="4">The sequence shown here is derived from an EMBL/GenBank/DDBJ whole genome shotgun (WGS) entry which is preliminary data.</text>
</comment>
<dbReference type="Proteomes" id="UP000295493">
    <property type="component" value="Unassembled WGS sequence"/>
</dbReference>
<feature type="chain" id="PRO_5020263838" evidence="2">
    <location>
        <begin position="22"/>
        <end position="308"/>
    </location>
</feature>
<dbReference type="Pfam" id="PF01551">
    <property type="entry name" value="Peptidase_M23"/>
    <property type="match status" value="1"/>
</dbReference>
<dbReference type="EMBL" id="SNWD01000013">
    <property type="protein sequence ID" value="TDN79279.1"/>
    <property type="molecule type" value="Genomic_DNA"/>
</dbReference>
<keyword evidence="5" id="KW-1185">Reference proteome</keyword>
<dbReference type="AlphaFoldDB" id="A0A4R6FDF7"/>
<dbReference type="PROSITE" id="PS51257">
    <property type="entry name" value="PROKAR_LIPOPROTEIN"/>
    <property type="match status" value="1"/>
</dbReference>
<evidence type="ECO:0000313" key="5">
    <source>
        <dbReference type="Proteomes" id="UP000295493"/>
    </source>
</evidence>
<keyword evidence="2" id="KW-0732">Signal</keyword>
<evidence type="ECO:0000313" key="4">
    <source>
        <dbReference type="EMBL" id="TDN79279.1"/>
    </source>
</evidence>
<reference evidence="4 5" key="1">
    <citation type="submission" date="2019-03" db="EMBL/GenBank/DDBJ databases">
        <title>Genomic Encyclopedia of Type Strains, Phase IV (KMG-IV): sequencing the most valuable type-strain genomes for metagenomic binning, comparative biology and taxonomic classification.</title>
        <authorList>
            <person name="Goeker M."/>
        </authorList>
    </citation>
    <scope>NUCLEOTIDE SEQUENCE [LARGE SCALE GENOMIC DNA]</scope>
    <source>
        <strain evidence="4 5">DSM 25059</strain>
    </source>
</reference>
<keyword evidence="4" id="KW-0378">Hydrolase</keyword>
<dbReference type="PANTHER" id="PTHR21666">
    <property type="entry name" value="PEPTIDASE-RELATED"/>
    <property type="match status" value="1"/>
</dbReference>
<dbReference type="InterPro" id="IPR016047">
    <property type="entry name" value="M23ase_b-sheet_dom"/>
</dbReference>
<dbReference type="Gene3D" id="2.70.70.10">
    <property type="entry name" value="Glucose Permease (Domain IIA)"/>
    <property type="match status" value="1"/>
</dbReference>
<dbReference type="FunFam" id="2.70.70.10:FF:000019">
    <property type="entry name" value="M23 family peptidase"/>
    <property type="match status" value="1"/>
</dbReference>
<sequence length="308" mass="32970">MRVKKVGFVAALTALAGGCAAVPPPATRAAPAPAPTSVTPPTPAPIATPVVPIDRSFHFDSDEFIQGGLVRGEAPDTTQRLTFDGKPIEVAPDGRFLIAFDRDHGDTAALVATLADGSTVSDTLPIAKREWRIERLNRLRKVSQPSAEFQRRRPGELEQIHAARAEHTDATGWRQKFIWPVRGRISGLFGSQRFYRGEPGAYHSGTDIAVPTGTPIVAPADGVVTMISRAPFTLEGKLLFIDHGMGLNSVFIHLSGIDVEPGQHVKQGQKIAESGATGRATGPHLHWGLMWNGARIDPLLVAGPMGSR</sequence>
<proteinExistence type="predicted"/>
<name>A0A4R6FDF7_9SPHN</name>
<dbReference type="InterPro" id="IPR011055">
    <property type="entry name" value="Dup_hybrid_motif"/>
</dbReference>
<dbReference type="SUPFAM" id="SSF51261">
    <property type="entry name" value="Duplicated hybrid motif"/>
    <property type="match status" value="1"/>
</dbReference>
<feature type="region of interest" description="Disordered" evidence="1">
    <location>
        <begin position="23"/>
        <end position="43"/>
    </location>
</feature>
<dbReference type="OrthoDB" id="9815245at2"/>
<accession>A0A4R6FDF7</accession>
<dbReference type="RefSeq" id="WP_133496637.1">
    <property type="nucleotide sequence ID" value="NZ_BMLU01000012.1"/>
</dbReference>
<feature type="signal peptide" evidence="2">
    <location>
        <begin position="1"/>
        <end position="21"/>
    </location>
</feature>
<protein>
    <submittedName>
        <fullName evidence="4">Murein DD-endopeptidase MepM/ murein hydrolase activator NlpD</fullName>
    </submittedName>
</protein>